<proteinExistence type="predicted"/>
<evidence type="ECO:0000313" key="1">
    <source>
        <dbReference type="EMBL" id="MDT0270028.1"/>
    </source>
</evidence>
<reference evidence="2" key="1">
    <citation type="submission" date="2023-07" db="EMBL/GenBank/DDBJ databases">
        <title>30 novel species of actinomycetes from the DSMZ collection.</title>
        <authorList>
            <person name="Nouioui I."/>
        </authorList>
    </citation>
    <scope>NUCLEOTIDE SEQUENCE [LARGE SCALE GENOMIC DNA]</scope>
    <source>
        <strain evidence="2">DSM 44915</strain>
    </source>
</reference>
<organism evidence="1 2">
    <name type="scientific">Streptomyces chisholmiae</name>
    <dbReference type="NCBI Taxonomy" id="3075540"/>
    <lineage>
        <taxon>Bacteria</taxon>
        <taxon>Bacillati</taxon>
        <taxon>Actinomycetota</taxon>
        <taxon>Actinomycetes</taxon>
        <taxon>Kitasatosporales</taxon>
        <taxon>Streptomycetaceae</taxon>
        <taxon>Streptomyces</taxon>
    </lineage>
</organism>
<keyword evidence="2" id="KW-1185">Reference proteome</keyword>
<dbReference type="RefSeq" id="WP_311670106.1">
    <property type="nucleotide sequence ID" value="NZ_JAVREO010000022.1"/>
</dbReference>
<evidence type="ECO:0000313" key="2">
    <source>
        <dbReference type="Proteomes" id="UP001183410"/>
    </source>
</evidence>
<dbReference type="Proteomes" id="UP001183410">
    <property type="component" value="Unassembled WGS sequence"/>
</dbReference>
<accession>A0ABU2JZ48</accession>
<comment type="caution">
    <text evidence="1">The sequence shown here is derived from an EMBL/GenBank/DDBJ whole genome shotgun (WGS) entry which is preliminary data.</text>
</comment>
<protein>
    <submittedName>
        <fullName evidence="1">Uncharacterized protein</fullName>
    </submittedName>
</protein>
<dbReference type="EMBL" id="JAVREO010000022">
    <property type="protein sequence ID" value="MDT0270028.1"/>
    <property type="molecule type" value="Genomic_DNA"/>
</dbReference>
<name>A0ABU2JZ48_9ACTN</name>
<sequence length="63" mass="6387">MTVTVSLALVFAVLVAALLKFRAVGIGAAVACLLLGFYLADTDMADNINDTVASLTDAIGDIG</sequence>
<gene>
    <name evidence="1" type="ORF">RM844_27485</name>
</gene>